<evidence type="ECO:0000313" key="2">
    <source>
        <dbReference type="Proteomes" id="UP000327013"/>
    </source>
</evidence>
<dbReference type="EMBL" id="VIBQ01000009">
    <property type="protein sequence ID" value="KAB8336775.1"/>
    <property type="molecule type" value="Genomic_DNA"/>
</dbReference>
<organism evidence="1 2">
    <name type="scientific">Carpinus fangiana</name>
    <dbReference type="NCBI Taxonomy" id="176857"/>
    <lineage>
        <taxon>Eukaryota</taxon>
        <taxon>Viridiplantae</taxon>
        <taxon>Streptophyta</taxon>
        <taxon>Embryophyta</taxon>
        <taxon>Tracheophyta</taxon>
        <taxon>Spermatophyta</taxon>
        <taxon>Magnoliopsida</taxon>
        <taxon>eudicotyledons</taxon>
        <taxon>Gunneridae</taxon>
        <taxon>Pentapetalae</taxon>
        <taxon>rosids</taxon>
        <taxon>fabids</taxon>
        <taxon>Fagales</taxon>
        <taxon>Betulaceae</taxon>
        <taxon>Carpinus</taxon>
    </lineage>
</organism>
<gene>
    <name evidence="1" type="ORF">FH972_021084</name>
</gene>
<reference evidence="1 2" key="1">
    <citation type="submission" date="2019-06" db="EMBL/GenBank/DDBJ databases">
        <title>A chromosomal-level reference genome of Carpinus fangiana (Coryloideae, Betulaceae).</title>
        <authorList>
            <person name="Yang X."/>
            <person name="Wang Z."/>
            <person name="Zhang L."/>
            <person name="Hao G."/>
            <person name="Liu J."/>
            <person name="Yang Y."/>
        </authorList>
    </citation>
    <scope>NUCLEOTIDE SEQUENCE [LARGE SCALE GENOMIC DNA]</scope>
    <source>
        <strain evidence="1">Cfa_2016G</strain>
        <tissue evidence="1">Leaf</tissue>
    </source>
</reference>
<sequence length="111" mass="12276">MTSPPAKANCTSVYPSFFRALAQPDTEPNKSSFTIRSPGSRTLATSAIACWRAPLLTLCRAREAVKSEKDPSEEGSLSVKLAVWRAPFPQASVQQRWHRSQLEHCRSDPSC</sequence>
<dbReference type="Proteomes" id="UP000327013">
    <property type="component" value="Unassembled WGS sequence"/>
</dbReference>
<evidence type="ECO:0000313" key="1">
    <source>
        <dbReference type="EMBL" id="KAB8336775.1"/>
    </source>
</evidence>
<protein>
    <submittedName>
        <fullName evidence="1">Uncharacterized protein</fullName>
    </submittedName>
</protein>
<dbReference type="AlphaFoldDB" id="A0A5N6KNW0"/>
<proteinExistence type="predicted"/>
<keyword evidence="2" id="KW-1185">Reference proteome</keyword>
<name>A0A5N6KNW0_9ROSI</name>
<comment type="caution">
    <text evidence="1">The sequence shown here is derived from an EMBL/GenBank/DDBJ whole genome shotgun (WGS) entry which is preliminary data.</text>
</comment>
<accession>A0A5N6KNW0</accession>